<reference evidence="1" key="1">
    <citation type="submission" date="2018-11" db="EMBL/GenBank/DDBJ databases">
        <authorList>
            <consortium name="Pathogen Informatics"/>
        </authorList>
    </citation>
    <scope>NUCLEOTIDE SEQUENCE</scope>
</reference>
<comment type="caution">
    <text evidence="1">The sequence shown here is derived from an EMBL/GenBank/DDBJ whole genome shotgun (WGS) entry which is preliminary data.</text>
</comment>
<sequence length="76" mass="8464">MHRYYGANIKTVFSAFKNGKVSDPLAPSSMQFNGTGSYGNGGAMRVSPAALYALQFDMDKFEERNIEIDLLIFLCF</sequence>
<organism evidence="1 2">
    <name type="scientific">Protopolystoma xenopodis</name>
    <dbReference type="NCBI Taxonomy" id="117903"/>
    <lineage>
        <taxon>Eukaryota</taxon>
        <taxon>Metazoa</taxon>
        <taxon>Spiralia</taxon>
        <taxon>Lophotrochozoa</taxon>
        <taxon>Platyhelminthes</taxon>
        <taxon>Monogenea</taxon>
        <taxon>Polyopisthocotylea</taxon>
        <taxon>Polystomatidea</taxon>
        <taxon>Polystomatidae</taxon>
        <taxon>Protopolystoma</taxon>
    </lineage>
</organism>
<dbReference type="SUPFAM" id="SSF101478">
    <property type="entry name" value="ADP-ribosylglycohydrolase"/>
    <property type="match status" value="1"/>
</dbReference>
<name>A0A448WM81_9PLAT</name>
<dbReference type="InterPro" id="IPR036705">
    <property type="entry name" value="Ribosyl_crysJ1_sf"/>
</dbReference>
<proteinExistence type="predicted"/>
<dbReference type="EMBL" id="CAAALY010023971">
    <property type="protein sequence ID" value="VEL15260.1"/>
    <property type="molecule type" value="Genomic_DNA"/>
</dbReference>
<evidence type="ECO:0000313" key="2">
    <source>
        <dbReference type="Proteomes" id="UP000784294"/>
    </source>
</evidence>
<dbReference type="Pfam" id="PF03747">
    <property type="entry name" value="ADP_ribosyl_GH"/>
    <property type="match status" value="1"/>
</dbReference>
<protein>
    <submittedName>
        <fullName evidence="1">Uncharacterized protein</fullName>
    </submittedName>
</protein>
<dbReference type="OrthoDB" id="410104at2759"/>
<dbReference type="Gene3D" id="1.10.4080.10">
    <property type="entry name" value="ADP-ribosylation/Crystallin J1"/>
    <property type="match status" value="1"/>
</dbReference>
<dbReference type="InterPro" id="IPR005502">
    <property type="entry name" value="Ribosyl_crysJ1"/>
</dbReference>
<evidence type="ECO:0000313" key="1">
    <source>
        <dbReference type="EMBL" id="VEL15260.1"/>
    </source>
</evidence>
<dbReference type="Proteomes" id="UP000784294">
    <property type="component" value="Unassembled WGS sequence"/>
</dbReference>
<gene>
    <name evidence="1" type="ORF">PXEA_LOCUS8700</name>
</gene>
<dbReference type="AlphaFoldDB" id="A0A448WM81"/>
<keyword evidence="2" id="KW-1185">Reference proteome</keyword>
<accession>A0A448WM81</accession>